<evidence type="ECO:0000256" key="1">
    <source>
        <dbReference type="SAM" id="Phobius"/>
    </source>
</evidence>
<keyword evidence="1" id="KW-0812">Transmembrane</keyword>
<evidence type="ECO:0000313" key="3">
    <source>
        <dbReference type="Proteomes" id="UP000737113"/>
    </source>
</evidence>
<reference evidence="2" key="1">
    <citation type="submission" date="2020-04" db="EMBL/GenBank/DDBJ databases">
        <title>Description of Shewanella salipaludis sp. nov., isolated from a salt marsh.</title>
        <authorList>
            <person name="Park S."/>
            <person name="Yoon J.-H."/>
        </authorList>
    </citation>
    <scope>NUCLEOTIDE SEQUENCE</scope>
    <source>
        <strain evidence="2">SHSM-M6</strain>
    </source>
</reference>
<feature type="transmembrane region" description="Helical" evidence="1">
    <location>
        <begin position="42"/>
        <end position="59"/>
    </location>
</feature>
<keyword evidence="1" id="KW-0472">Membrane</keyword>
<gene>
    <name evidence="2" type="ORF">HC757_15155</name>
</gene>
<protein>
    <submittedName>
        <fullName evidence="2">Uncharacterized protein</fullName>
    </submittedName>
</protein>
<feature type="transmembrane region" description="Helical" evidence="1">
    <location>
        <begin position="7"/>
        <end position="30"/>
    </location>
</feature>
<accession>A0A972G2V8</accession>
<keyword evidence="3" id="KW-1185">Reference proteome</keyword>
<dbReference type="AlphaFoldDB" id="A0A972G2V8"/>
<proteinExistence type="predicted"/>
<dbReference type="EMBL" id="JAAXYH010000012">
    <property type="protein sequence ID" value="NMH66496.1"/>
    <property type="molecule type" value="Genomic_DNA"/>
</dbReference>
<comment type="caution">
    <text evidence="2">The sequence shown here is derived from an EMBL/GenBank/DDBJ whole genome shotgun (WGS) entry which is preliminary data.</text>
</comment>
<organism evidence="2 3">
    <name type="scientific">Shewanella salipaludis</name>
    <dbReference type="NCBI Taxonomy" id="2723052"/>
    <lineage>
        <taxon>Bacteria</taxon>
        <taxon>Pseudomonadati</taxon>
        <taxon>Pseudomonadota</taxon>
        <taxon>Gammaproteobacteria</taxon>
        <taxon>Alteromonadales</taxon>
        <taxon>Shewanellaceae</taxon>
        <taxon>Shewanella</taxon>
    </lineage>
</organism>
<dbReference type="RefSeq" id="WP_169565216.1">
    <property type="nucleotide sequence ID" value="NZ_JAAXYH010000012.1"/>
</dbReference>
<keyword evidence="1" id="KW-1133">Transmembrane helix</keyword>
<sequence length="89" mass="9686">MNIIAKFVHLLLWLSVVFSPTLVGVITGIVLKFNFTGQTSELALPVCAGIGFALGAVWAERIRNTIGLSAFFGRLIGHRDIDGMPKQRC</sequence>
<name>A0A972G2V8_9GAMM</name>
<dbReference type="Proteomes" id="UP000737113">
    <property type="component" value="Unassembled WGS sequence"/>
</dbReference>
<evidence type="ECO:0000313" key="2">
    <source>
        <dbReference type="EMBL" id="NMH66496.1"/>
    </source>
</evidence>